<feature type="region of interest" description="Disordered" evidence="1">
    <location>
        <begin position="1"/>
        <end position="30"/>
    </location>
</feature>
<gene>
    <name evidence="2" type="ORF">DILT_LOCUS13295</name>
</gene>
<organism evidence="2 3">
    <name type="scientific">Dibothriocephalus latus</name>
    <name type="common">Fish tapeworm</name>
    <name type="synonym">Diphyllobothrium latum</name>
    <dbReference type="NCBI Taxonomy" id="60516"/>
    <lineage>
        <taxon>Eukaryota</taxon>
        <taxon>Metazoa</taxon>
        <taxon>Spiralia</taxon>
        <taxon>Lophotrochozoa</taxon>
        <taxon>Platyhelminthes</taxon>
        <taxon>Cestoda</taxon>
        <taxon>Eucestoda</taxon>
        <taxon>Diphyllobothriidea</taxon>
        <taxon>Diphyllobothriidae</taxon>
        <taxon>Dibothriocephalus</taxon>
    </lineage>
</organism>
<protein>
    <submittedName>
        <fullName evidence="2">Uncharacterized protein</fullName>
    </submittedName>
</protein>
<feature type="non-terminal residue" evidence="2">
    <location>
        <position position="41"/>
    </location>
</feature>
<dbReference type="AlphaFoldDB" id="A0A3P7MLP1"/>
<keyword evidence="3" id="KW-1185">Reference proteome</keyword>
<feature type="compositionally biased region" description="Acidic residues" evidence="1">
    <location>
        <begin position="9"/>
        <end position="30"/>
    </location>
</feature>
<evidence type="ECO:0000256" key="1">
    <source>
        <dbReference type="SAM" id="MobiDB-lite"/>
    </source>
</evidence>
<evidence type="ECO:0000313" key="2">
    <source>
        <dbReference type="EMBL" id="VDN18921.1"/>
    </source>
</evidence>
<reference evidence="2 3" key="1">
    <citation type="submission" date="2018-11" db="EMBL/GenBank/DDBJ databases">
        <authorList>
            <consortium name="Pathogen Informatics"/>
        </authorList>
    </citation>
    <scope>NUCLEOTIDE SEQUENCE [LARGE SCALE GENOMIC DNA]</scope>
</reference>
<evidence type="ECO:0000313" key="3">
    <source>
        <dbReference type="Proteomes" id="UP000281553"/>
    </source>
</evidence>
<proteinExistence type="predicted"/>
<dbReference type="Proteomes" id="UP000281553">
    <property type="component" value="Unassembled WGS sequence"/>
</dbReference>
<accession>A0A3P7MLP1</accession>
<sequence length="41" mass="4788">MLRTNWDYEANEYDEGEEEEEAAVEEGEEDDFMEIADAVTL</sequence>
<name>A0A3P7MLP1_DIBLA</name>
<dbReference type="EMBL" id="UYRU01069679">
    <property type="protein sequence ID" value="VDN18921.1"/>
    <property type="molecule type" value="Genomic_DNA"/>
</dbReference>